<dbReference type="InterPro" id="IPR001163">
    <property type="entry name" value="Sm_dom_euk/arc"/>
</dbReference>
<dbReference type="EMBL" id="JAODUP010000274">
    <property type="protein sequence ID" value="KAK2154217.1"/>
    <property type="molecule type" value="Genomic_DNA"/>
</dbReference>
<evidence type="ECO:0000256" key="4">
    <source>
        <dbReference type="ARBA" id="ARBA00022728"/>
    </source>
</evidence>
<reference evidence="11" key="1">
    <citation type="journal article" date="2023" name="Mol. Biol. Evol.">
        <title>Third-Generation Sequencing Reveals the Adaptive Role of the Epigenome in Three Deep-Sea Polychaetes.</title>
        <authorList>
            <person name="Perez M."/>
            <person name="Aroh O."/>
            <person name="Sun Y."/>
            <person name="Lan Y."/>
            <person name="Juniper S.K."/>
            <person name="Young C.R."/>
            <person name="Angers B."/>
            <person name="Qian P.Y."/>
        </authorList>
    </citation>
    <scope>NUCLEOTIDE SEQUENCE</scope>
    <source>
        <strain evidence="11">P08H-3</strain>
    </source>
</reference>
<keyword evidence="4 9" id="KW-0747">Spliceosome</keyword>
<evidence type="ECO:0000256" key="7">
    <source>
        <dbReference type="ARBA" id="ARBA00023242"/>
    </source>
</evidence>
<dbReference type="Pfam" id="PF01423">
    <property type="entry name" value="LSM"/>
    <property type="match status" value="1"/>
</dbReference>
<comment type="subcellular location">
    <subcellularLocation>
        <location evidence="1 9">Nucleus</location>
    </subcellularLocation>
</comment>
<dbReference type="InterPro" id="IPR034098">
    <property type="entry name" value="Sm_G"/>
</dbReference>
<dbReference type="InterPro" id="IPR047575">
    <property type="entry name" value="Sm"/>
</dbReference>
<name>A0AAD9JKA4_9ANNE</name>
<keyword evidence="7 9" id="KW-0539">Nucleus</keyword>
<evidence type="ECO:0000256" key="3">
    <source>
        <dbReference type="ARBA" id="ARBA00022664"/>
    </source>
</evidence>
<evidence type="ECO:0000256" key="8">
    <source>
        <dbReference type="ARBA" id="ARBA00023274"/>
    </source>
</evidence>
<evidence type="ECO:0000256" key="9">
    <source>
        <dbReference type="RuleBase" id="RU365052"/>
    </source>
</evidence>
<keyword evidence="3 9" id="KW-0507">mRNA processing</keyword>
<feature type="domain" description="Sm" evidence="10">
    <location>
        <begin position="22"/>
        <end position="91"/>
    </location>
</feature>
<comment type="function">
    <text evidence="9">Plays a role in pre-mRNA splicing.</text>
</comment>
<sequence>MIVFGKISGSADTKDSIKVSSANPPELKKYADKKPQLRLNSGRVVAGVPRGFDLFMNIVINEAIEETKKTIIGMPVIRGNGIVLLEALERIA</sequence>
<dbReference type="GO" id="GO:0005689">
    <property type="term" value="C:U12-type spliceosomal complex"/>
    <property type="evidence" value="ECO:0007669"/>
    <property type="project" value="TreeGrafter"/>
</dbReference>
<organism evidence="11 12">
    <name type="scientific">Paralvinella palmiformis</name>
    <dbReference type="NCBI Taxonomy" id="53620"/>
    <lineage>
        <taxon>Eukaryota</taxon>
        <taxon>Metazoa</taxon>
        <taxon>Spiralia</taxon>
        <taxon>Lophotrochozoa</taxon>
        <taxon>Annelida</taxon>
        <taxon>Polychaeta</taxon>
        <taxon>Sedentaria</taxon>
        <taxon>Canalipalpata</taxon>
        <taxon>Terebellida</taxon>
        <taxon>Terebelliformia</taxon>
        <taxon>Alvinellidae</taxon>
        <taxon>Paralvinella</taxon>
    </lineage>
</organism>
<dbReference type="PANTHER" id="PTHR10553:SF2">
    <property type="entry name" value="SMALL NUCLEAR RIBONUCLEOPROTEIN G"/>
    <property type="match status" value="1"/>
</dbReference>
<dbReference type="SMART" id="SM00651">
    <property type="entry name" value="Sm"/>
    <property type="match status" value="1"/>
</dbReference>
<dbReference type="PROSITE" id="PS52002">
    <property type="entry name" value="SM"/>
    <property type="match status" value="1"/>
</dbReference>
<dbReference type="GO" id="GO:0005687">
    <property type="term" value="C:U4 snRNP"/>
    <property type="evidence" value="ECO:0007669"/>
    <property type="project" value="TreeGrafter"/>
</dbReference>
<dbReference type="GO" id="GO:0034719">
    <property type="term" value="C:SMN-Sm protein complex"/>
    <property type="evidence" value="ECO:0007669"/>
    <property type="project" value="TreeGrafter"/>
</dbReference>
<dbReference type="GO" id="GO:0000387">
    <property type="term" value="P:spliceosomal snRNP assembly"/>
    <property type="evidence" value="ECO:0007669"/>
    <property type="project" value="UniProtKB-UniRule"/>
</dbReference>
<dbReference type="GO" id="GO:0005682">
    <property type="term" value="C:U5 snRNP"/>
    <property type="evidence" value="ECO:0007669"/>
    <property type="project" value="TreeGrafter"/>
</dbReference>
<comment type="caution">
    <text evidence="11">The sequence shown here is derived from an EMBL/GenBank/DDBJ whole genome shotgun (WGS) entry which is preliminary data.</text>
</comment>
<dbReference type="Proteomes" id="UP001208570">
    <property type="component" value="Unassembled WGS sequence"/>
</dbReference>
<evidence type="ECO:0000256" key="5">
    <source>
        <dbReference type="ARBA" id="ARBA00022884"/>
    </source>
</evidence>
<dbReference type="GO" id="GO:0071011">
    <property type="term" value="C:precatalytic spliceosome"/>
    <property type="evidence" value="ECO:0007669"/>
    <property type="project" value="TreeGrafter"/>
</dbReference>
<dbReference type="InterPro" id="IPR044641">
    <property type="entry name" value="Lsm7/SmG-like"/>
</dbReference>
<dbReference type="Gene3D" id="2.30.30.100">
    <property type="match status" value="1"/>
</dbReference>
<comment type="similarity">
    <text evidence="2 9">Belongs to the snRNP Sm proteins family.</text>
</comment>
<evidence type="ECO:0000313" key="11">
    <source>
        <dbReference type="EMBL" id="KAK2154217.1"/>
    </source>
</evidence>
<dbReference type="GO" id="GO:0071013">
    <property type="term" value="C:catalytic step 2 spliceosome"/>
    <property type="evidence" value="ECO:0007669"/>
    <property type="project" value="TreeGrafter"/>
</dbReference>
<gene>
    <name evidence="11" type="ORF">LSH36_274g01045</name>
</gene>
<protein>
    <recommendedName>
        <fullName evidence="9">Small nuclear ribonucleoprotein G</fullName>
        <shortName evidence="9">snRNP-G</shortName>
    </recommendedName>
</protein>
<dbReference type="AlphaFoldDB" id="A0AAD9JKA4"/>
<evidence type="ECO:0000256" key="6">
    <source>
        <dbReference type="ARBA" id="ARBA00023187"/>
    </source>
</evidence>
<keyword evidence="12" id="KW-1185">Reference proteome</keyword>
<dbReference type="GO" id="GO:0005685">
    <property type="term" value="C:U1 snRNP"/>
    <property type="evidence" value="ECO:0007669"/>
    <property type="project" value="TreeGrafter"/>
</dbReference>
<dbReference type="GO" id="GO:0071004">
    <property type="term" value="C:U2-type prespliceosome"/>
    <property type="evidence" value="ECO:0007669"/>
    <property type="project" value="TreeGrafter"/>
</dbReference>
<proteinExistence type="inferred from homology"/>
<dbReference type="GO" id="GO:0003723">
    <property type="term" value="F:RNA binding"/>
    <property type="evidence" value="ECO:0007669"/>
    <property type="project" value="UniProtKB-UniRule"/>
</dbReference>
<dbReference type="PANTHER" id="PTHR10553">
    <property type="entry name" value="SMALL NUCLEAR RIBONUCLEOPROTEIN"/>
    <property type="match status" value="1"/>
</dbReference>
<keyword evidence="8 9" id="KW-0687">Ribonucleoprotein</keyword>
<dbReference type="InterPro" id="IPR010920">
    <property type="entry name" value="LSM_dom_sf"/>
</dbReference>
<accession>A0AAD9JKA4</accession>
<dbReference type="CDD" id="cd01719">
    <property type="entry name" value="Sm_G"/>
    <property type="match status" value="1"/>
</dbReference>
<dbReference type="GO" id="GO:0005686">
    <property type="term" value="C:U2 snRNP"/>
    <property type="evidence" value="ECO:0007669"/>
    <property type="project" value="TreeGrafter"/>
</dbReference>
<keyword evidence="6 9" id="KW-0508">mRNA splicing</keyword>
<evidence type="ECO:0000259" key="10">
    <source>
        <dbReference type="PROSITE" id="PS52002"/>
    </source>
</evidence>
<evidence type="ECO:0000256" key="1">
    <source>
        <dbReference type="ARBA" id="ARBA00004123"/>
    </source>
</evidence>
<dbReference type="SUPFAM" id="SSF50182">
    <property type="entry name" value="Sm-like ribonucleoproteins"/>
    <property type="match status" value="1"/>
</dbReference>
<evidence type="ECO:0000313" key="12">
    <source>
        <dbReference type="Proteomes" id="UP001208570"/>
    </source>
</evidence>
<dbReference type="GO" id="GO:0043186">
    <property type="term" value="C:P granule"/>
    <property type="evidence" value="ECO:0007669"/>
    <property type="project" value="TreeGrafter"/>
</dbReference>
<dbReference type="GO" id="GO:0097526">
    <property type="term" value="C:spliceosomal tri-snRNP complex"/>
    <property type="evidence" value="ECO:0007669"/>
    <property type="project" value="TreeGrafter"/>
</dbReference>
<keyword evidence="5 9" id="KW-0694">RNA-binding</keyword>
<evidence type="ECO:0000256" key="2">
    <source>
        <dbReference type="ARBA" id="ARBA00006850"/>
    </source>
</evidence>